<keyword evidence="1" id="KW-0472">Membrane</keyword>
<sequence>MISLPLFKRNMIASIKFMLIFLAVLAMYTSIIIWMFDPEMADLLNQYSEMMPGFMSAMGMSGGVGTLIEFINTYLYGFLMIIVPMIFEVMLVNKLIMKYVDNGSMACLLSTPNSRKKIIFTQLVSIAISVVVLIVLVTLIGLACSEIMFPGKLDIDKYISLNFSTVLLHLMVSGIAVFSACFFNESKGYVSVGVGLPIGFYLIEMLSNMGGDLEKLKYLTIYTMLPGESIVSGSGDVILANIAMLIIAFVLYVSGAIWFIKKDLPL</sequence>
<evidence type="ECO:0000313" key="3">
    <source>
        <dbReference type="Proteomes" id="UP000243255"/>
    </source>
</evidence>
<organism evidence="2 3">
    <name type="scientific">Asaccharospora irregularis DSM 2635</name>
    <dbReference type="NCBI Taxonomy" id="1121321"/>
    <lineage>
        <taxon>Bacteria</taxon>
        <taxon>Bacillati</taxon>
        <taxon>Bacillota</taxon>
        <taxon>Clostridia</taxon>
        <taxon>Peptostreptococcales</taxon>
        <taxon>Peptostreptococcaceae</taxon>
        <taxon>Asaccharospora</taxon>
    </lineage>
</organism>
<feature type="transmembrane region" description="Helical" evidence="1">
    <location>
        <begin position="118"/>
        <end position="143"/>
    </location>
</feature>
<dbReference type="Proteomes" id="UP000243255">
    <property type="component" value="Unassembled WGS sequence"/>
</dbReference>
<dbReference type="EMBL" id="FQWX01000001">
    <property type="protein sequence ID" value="SHG40258.1"/>
    <property type="molecule type" value="Genomic_DNA"/>
</dbReference>
<keyword evidence="3" id="KW-1185">Reference proteome</keyword>
<reference evidence="3" key="1">
    <citation type="submission" date="2016-11" db="EMBL/GenBank/DDBJ databases">
        <authorList>
            <person name="Varghese N."/>
            <person name="Submissions S."/>
        </authorList>
    </citation>
    <scope>NUCLEOTIDE SEQUENCE [LARGE SCALE GENOMIC DNA]</scope>
    <source>
        <strain evidence="3">DSM 2635</strain>
    </source>
</reference>
<feature type="transmembrane region" description="Helical" evidence="1">
    <location>
        <begin position="163"/>
        <end position="182"/>
    </location>
</feature>
<feature type="transmembrane region" description="Helical" evidence="1">
    <location>
        <begin position="238"/>
        <end position="260"/>
    </location>
</feature>
<dbReference type="RefSeq" id="WP_073123269.1">
    <property type="nucleotide sequence ID" value="NZ_BAABCH010000027.1"/>
</dbReference>
<dbReference type="OrthoDB" id="66636at2"/>
<dbReference type="GO" id="GO:0005886">
    <property type="term" value="C:plasma membrane"/>
    <property type="evidence" value="ECO:0007669"/>
    <property type="project" value="UniProtKB-SubCell"/>
</dbReference>
<keyword evidence="1" id="KW-0812">Transmembrane</keyword>
<keyword evidence="1" id="KW-1133">Transmembrane helix</keyword>
<accession>A0A1M5JIB6</accession>
<dbReference type="GO" id="GO:0140359">
    <property type="term" value="F:ABC-type transporter activity"/>
    <property type="evidence" value="ECO:0007669"/>
    <property type="project" value="InterPro"/>
</dbReference>
<proteinExistence type="predicted"/>
<gene>
    <name evidence="2" type="ORF">SAMN04488530_101158</name>
</gene>
<feature type="transmembrane region" description="Helical" evidence="1">
    <location>
        <begin position="74"/>
        <end position="97"/>
    </location>
</feature>
<protein>
    <submittedName>
        <fullName evidence="2">ABC-2 type transport system permease protein</fullName>
    </submittedName>
</protein>
<dbReference type="STRING" id="1121321.SAMN04488530_101158"/>
<evidence type="ECO:0000313" key="2">
    <source>
        <dbReference type="EMBL" id="SHG40258.1"/>
    </source>
</evidence>
<evidence type="ECO:0000256" key="1">
    <source>
        <dbReference type="SAM" id="Phobius"/>
    </source>
</evidence>
<feature type="transmembrane region" description="Helical" evidence="1">
    <location>
        <begin position="12"/>
        <end position="36"/>
    </location>
</feature>
<feature type="transmembrane region" description="Helical" evidence="1">
    <location>
        <begin position="189"/>
        <end position="207"/>
    </location>
</feature>
<dbReference type="AlphaFoldDB" id="A0A1M5JIB6"/>
<name>A0A1M5JIB6_9FIRM</name>